<dbReference type="EMBL" id="CP154858">
    <property type="protein sequence ID" value="XDT72578.1"/>
    <property type="molecule type" value="Genomic_DNA"/>
</dbReference>
<protein>
    <submittedName>
        <fullName evidence="1">Uncharacterized protein</fullName>
    </submittedName>
</protein>
<name>A0AB39UWC6_9GAMM</name>
<proteinExistence type="predicted"/>
<gene>
    <name evidence="1" type="ORF">AAIA72_00925</name>
</gene>
<dbReference type="RefSeq" id="WP_369601584.1">
    <property type="nucleotide sequence ID" value="NZ_CP154858.1"/>
</dbReference>
<reference evidence="1" key="1">
    <citation type="submission" date="2024-05" db="EMBL/GenBank/DDBJ databases">
        <title>Genome sequencing of novel strain.</title>
        <authorList>
            <person name="Ganbat D."/>
            <person name="Ganbat S."/>
            <person name="Lee S.-J."/>
        </authorList>
    </citation>
    <scope>NUCLEOTIDE SEQUENCE</scope>
    <source>
        <strain evidence="1">SMD15-11</strain>
    </source>
</reference>
<sequence>MRTPRLFLDIEASSPDEEGYPVVIAWSTRDGVIRNVLVCPDDDWTEWDTGFESGMGLTREHLIDQGLSCKDVARLLAEDLAEETVYVDGLDPDELWLERLFEAARSELPFEIAPMNQFPELADIPDLFERKRELLDEEGLTAFQAEHNVYVMLRLCEKAGS</sequence>
<dbReference type="AlphaFoldDB" id="A0AB39UWC6"/>
<dbReference type="KEGG" id="tcd:AAIA72_00925"/>
<organism evidence="1">
    <name type="scientific">Thermohahella caldifontis</name>
    <dbReference type="NCBI Taxonomy" id="3142973"/>
    <lineage>
        <taxon>Bacteria</taxon>
        <taxon>Pseudomonadati</taxon>
        <taxon>Pseudomonadota</taxon>
        <taxon>Gammaproteobacteria</taxon>
        <taxon>Oceanospirillales</taxon>
        <taxon>Hahellaceae</taxon>
        <taxon>Thermohahella</taxon>
    </lineage>
</organism>
<evidence type="ECO:0000313" key="1">
    <source>
        <dbReference type="EMBL" id="XDT72578.1"/>
    </source>
</evidence>
<accession>A0AB39UWC6</accession>